<reference evidence="1 2" key="1">
    <citation type="journal article" date="2021" name="Sci. Rep.">
        <title>Genome analysis of a halophilic bacterium Halomonas malpeensis YU-PRIM-29(T) reveals its exopolysaccharide and pigment producing capabilities.</title>
        <authorList>
            <person name="Athmika"/>
            <person name="Ghate S.D."/>
            <person name="Arun A.B."/>
            <person name="Rao S.S."/>
            <person name="Kumar S.T.A."/>
            <person name="Kandiyil M.K."/>
            <person name="Saptami K."/>
            <person name="Rekha P.D."/>
        </authorList>
    </citation>
    <scope>NUCLEOTIDE SEQUENCE [LARGE SCALE GENOMIC DNA]</scope>
    <source>
        <strain evidence="2">prim 29</strain>
    </source>
</reference>
<organism evidence="1 2">
    <name type="scientific">Vreelandella malpeensis</name>
    <dbReference type="NCBI Taxonomy" id="1172368"/>
    <lineage>
        <taxon>Bacteria</taxon>
        <taxon>Pseudomonadati</taxon>
        <taxon>Pseudomonadota</taxon>
        <taxon>Gammaproteobacteria</taxon>
        <taxon>Oceanospirillales</taxon>
        <taxon>Halomonadaceae</taxon>
        <taxon>Vreelandella</taxon>
    </lineage>
</organism>
<sequence>MSNQDQYNSKNAELIAAFEDLIKSAKNLVRLNNQRVGAAAGADTLSQIAVGDLAALQKILGIENVAGRDVVGPGSRLMREGAFGLGTSEPNSVTDLKTSLVAGFYNGGGANAVSFH</sequence>
<proteinExistence type="predicted"/>
<dbReference type="EMBL" id="WHVL01000005">
    <property type="protein sequence ID" value="MCB8889917.1"/>
    <property type="molecule type" value="Genomic_DNA"/>
</dbReference>
<comment type="caution">
    <text evidence="1">The sequence shown here is derived from an EMBL/GenBank/DDBJ whole genome shotgun (WGS) entry which is preliminary data.</text>
</comment>
<dbReference type="RefSeq" id="WP_227390583.1">
    <property type="nucleotide sequence ID" value="NZ_JBHSCJ010000002.1"/>
</dbReference>
<keyword evidence="2" id="KW-1185">Reference proteome</keyword>
<accession>A0ABS8DUF0</accession>
<dbReference type="Proteomes" id="UP001319882">
    <property type="component" value="Unassembled WGS sequence"/>
</dbReference>
<protein>
    <submittedName>
        <fullName evidence="1">Uncharacterized protein</fullName>
    </submittedName>
</protein>
<name>A0ABS8DUF0_9GAMM</name>
<gene>
    <name evidence="1" type="ORF">GEV37_12420</name>
</gene>
<evidence type="ECO:0000313" key="2">
    <source>
        <dbReference type="Proteomes" id="UP001319882"/>
    </source>
</evidence>
<evidence type="ECO:0000313" key="1">
    <source>
        <dbReference type="EMBL" id="MCB8889917.1"/>
    </source>
</evidence>